<dbReference type="Gene3D" id="3.90.70.10">
    <property type="entry name" value="Cysteine proteinases"/>
    <property type="match status" value="1"/>
</dbReference>
<dbReference type="PROSITE" id="PS50235">
    <property type="entry name" value="USP_3"/>
    <property type="match status" value="1"/>
</dbReference>
<dbReference type="RefSeq" id="XP_012899405.1">
    <property type="nucleotide sequence ID" value="XM_013043951.1"/>
</dbReference>
<organism evidence="2">
    <name type="scientific">Blastocystis hominis</name>
    <dbReference type="NCBI Taxonomy" id="12968"/>
    <lineage>
        <taxon>Eukaryota</taxon>
        <taxon>Sar</taxon>
        <taxon>Stramenopiles</taxon>
        <taxon>Bigyra</taxon>
        <taxon>Opalozoa</taxon>
        <taxon>Opalinata</taxon>
        <taxon>Blastocystidae</taxon>
        <taxon>Blastocystis</taxon>
    </lineage>
</organism>
<sequence length="233" mass="26493">MINTDVQCDSHEFFDHLMASLKSVLESQGDKSTVVFLPIPLTSSQSSIDQLFSGKRLLCRCCLNCRKVFYRPDTFSFLDCSVVNMPRLEDALQVLFTRERMSGSEQYFCSSSKPACDAEVLTTIKELPPVLMIRMQRLQYDKGSGNQTKLTNGVQIPQWIDFASFSSLEEERDKPDGMKGAESRSMCWCRWCITTGIMRIAAITHGAWYLVNDQHVELISCPYVDCEALHAMR</sequence>
<dbReference type="GO" id="GO:0005634">
    <property type="term" value="C:nucleus"/>
    <property type="evidence" value="ECO:0007669"/>
    <property type="project" value="TreeGrafter"/>
</dbReference>
<dbReference type="GO" id="GO:0005829">
    <property type="term" value="C:cytosol"/>
    <property type="evidence" value="ECO:0007669"/>
    <property type="project" value="TreeGrafter"/>
</dbReference>
<dbReference type="InterPro" id="IPR028889">
    <property type="entry name" value="USP"/>
</dbReference>
<evidence type="ECO:0000259" key="1">
    <source>
        <dbReference type="PROSITE" id="PS50235"/>
    </source>
</evidence>
<dbReference type="InParanoid" id="D8MBB8"/>
<dbReference type="GO" id="GO:0004843">
    <property type="term" value="F:cysteine-type deubiquitinase activity"/>
    <property type="evidence" value="ECO:0007669"/>
    <property type="project" value="InterPro"/>
</dbReference>
<gene>
    <name evidence="2" type="ORF">GSBLH_T00007218001</name>
</gene>
<dbReference type="Proteomes" id="UP000008312">
    <property type="component" value="Unassembled WGS sequence"/>
</dbReference>
<dbReference type="Pfam" id="PF00443">
    <property type="entry name" value="UCH"/>
    <property type="match status" value="1"/>
</dbReference>
<dbReference type="GO" id="GO:0016579">
    <property type="term" value="P:protein deubiquitination"/>
    <property type="evidence" value="ECO:0007669"/>
    <property type="project" value="InterPro"/>
</dbReference>
<evidence type="ECO:0000313" key="3">
    <source>
        <dbReference type="Proteomes" id="UP000008312"/>
    </source>
</evidence>
<dbReference type="PANTHER" id="PTHR24006">
    <property type="entry name" value="UBIQUITIN CARBOXYL-TERMINAL HYDROLASE"/>
    <property type="match status" value="1"/>
</dbReference>
<dbReference type="InterPro" id="IPR001394">
    <property type="entry name" value="Peptidase_C19_UCH"/>
</dbReference>
<dbReference type="InterPro" id="IPR038765">
    <property type="entry name" value="Papain-like_cys_pep_sf"/>
</dbReference>
<dbReference type="CDD" id="cd02257">
    <property type="entry name" value="Peptidase_C19"/>
    <property type="match status" value="1"/>
</dbReference>
<name>D8MBB8_BLAHO</name>
<accession>D8MBB8</accession>
<proteinExistence type="predicted"/>
<keyword evidence="3" id="KW-1185">Reference proteome</keyword>
<evidence type="ECO:0000313" key="2">
    <source>
        <dbReference type="EMBL" id="CBK25357.2"/>
    </source>
</evidence>
<dbReference type="SUPFAM" id="SSF54001">
    <property type="entry name" value="Cysteine proteinases"/>
    <property type="match status" value="1"/>
</dbReference>
<dbReference type="OrthoDB" id="420187at2759"/>
<dbReference type="InterPro" id="IPR050164">
    <property type="entry name" value="Peptidase_C19"/>
</dbReference>
<dbReference type="EMBL" id="FN668691">
    <property type="protein sequence ID" value="CBK25357.2"/>
    <property type="molecule type" value="Genomic_DNA"/>
</dbReference>
<dbReference type="AlphaFoldDB" id="D8MBB8"/>
<reference evidence="2" key="1">
    <citation type="submission" date="2010-02" db="EMBL/GenBank/DDBJ databases">
        <title>Sequencing and annotation of the Blastocystis hominis genome.</title>
        <authorList>
            <person name="Wincker P."/>
        </authorList>
    </citation>
    <scope>NUCLEOTIDE SEQUENCE</scope>
    <source>
        <strain evidence="2">Singapore isolate B</strain>
    </source>
</reference>
<dbReference type="GeneID" id="24923342"/>
<protein>
    <recommendedName>
        <fullName evidence="1">USP domain-containing protein</fullName>
    </recommendedName>
</protein>
<feature type="domain" description="USP" evidence="1">
    <location>
        <begin position="1"/>
        <end position="233"/>
    </location>
</feature>